<reference evidence="1" key="1">
    <citation type="journal article" date="2023" name="bioRxiv">
        <title>Scaffold-level genome assemblies of two parasitoid biocontrol wasps reveal the parthenogenesis mechanism and an associated novel virus.</title>
        <authorList>
            <person name="Inwood S."/>
            <person name="Skelly J."/>
            <person name="Guhlin J."/>
            <person name="Harrop T."/>
            <person name="Goldson S."/>
            <person name="Dearden P."/>
        </authorList>
    </citation>
    <scope>NUCLEOTIDE SEQUENCE</scope>
    <source>
        <strain evidence="1">Lincoln</strain>
        <tissue evidence="1">Whole body</tissue>
    </source>
</reference>
<protein>
    <submittedName>
        <fullName evidence="1">Uncharacterized protein</fullName>
    </submittedName>
</protein>
<keyword evidence="2" id="KW-1185">Reference proteome</keyword>
<dbReference type="Proteomes" id="UP001168972">
    <property type="component" value="Unassembled WGS sequence"/>
</dbReference>
<name>A0AA39KHE7_MICHY</name>
<proteinExistence type="predicted"/>
<evidence type="ECO:0000313" key="1">
    <source>
        <dbReference type="EMBL" id="KAK0162027.1"/>
    </source>
</evidence>
<comment type="caution">
    <text evidence="1">The sequence shown here is derived from an EMBL/GenBank/DDBJ whole genome shotgun (WGS) entry which is preliminary data.</text>
</comment>
<evidence type="ECO:0000313" key="2">
    <source>
        <dbReference type="Proteomes" id="UP001168972"/>
    </source>
</evidence>
<accession>A0AA39KHE7</accession>
<dbReference type="AlphaFoldDB" id="A0AA39KHE7"/>
<dbReference type="EMBL" id="JAQQBR010001834">
    <property type="protein sequence ID" value="KAK0162027.1"/>
    <property type="molecule type" value="Genomic_DNA"/>
</dbReference>
<reference evidence="1" key="2">
    <citation type="submission" date="2023-03" db="EMBL/GenBank/DDBJ databases">
        <authorList>
            <person name="Inwood S.N."/>
            <person name="Skelly J.G."/>
            <person name="Guhlin J."/>
            <person name="Harrop T.W.R."/>
            <person name="Goldson S.G."/>
            <person name="Dearden P.K."/>
        </authorList>
    </citation>
    <scope>NUCLEOTIDE SEQUENCE</scope>
    <source>
        <strain evidence="1">Lincoln</strain>
        <tissue evidence="1">Whole body</tissue>
    </source>
</reference>
<sequence length="163" mass="18711">MGFISGGYCLLISSLALNSEFCRNPKNNMSFMNSAGSLEINDADKYKMSETMLTTSSPTQATNIFTFPMRNQVLEQSIEEGVTEVSDWRDKYMVKDRHHGRIRSNVILKRSMVYNSYDDEDNSNKKPEVFSLDDSSWKFINNSEISENILIDEQPTDGELFYI</sequence>
<organism evidence="1 2">
    <name type="scientific">Microctonus hyperodae</name>
    <name type="common">Parasitoid wasp</name>
    <dbReference type="NCBI Taxonomy" id="165561"/>
    <lineage>
        <taxon>Eukaryota</taxon>
        <taxon>Metazoa</taxon>
        <taxon>Ecdysozoa</taxon>
        <taxon>Arthropoda</taxon>
        <taxon>Hexapoda</taxon>
        <taxon>Insecta</taxon>
        <taxon>Pterygota</taxon>
        <taxon>Neoptera</taxon>
        <taxon>Endopterygota</taxon>
        <taxon>Hymenoptera</taxon>
        <taxon>Apocrita</taxon>
        <taxon>Ichneumonoidea</taxon>
        <taxon>Braconidae</taxon>
        <taxon>Euphorinae</taxon>
        <taxon>Microctonus</taxon>
    </lineage>
</organism>
<gene>
    <name evidence="1" type="ORF">PV327_008403</name>
</gene>